<reference evidence="2" key="1">
    <citation type="submission" date="2022-10" db="EMBL/GenBank/DDBJ databases">
        <title>Characterization and whole genome sequencing of a new Roseateles species, isolated from fresh water.</title>
        <authorList>
            <person name="Guliayeva D.Y."/>
            <person name="Akhremchuk A.E."/>
            <person name="Sikolenko M.A."/>
            <person name="Valentovich L.N."/>
            <person name="Sidarenka A.V."/>
        </authorList>
    </citation>
    <scope>NUCLEOTIDE SEQUENCE</scope>
    <source>
        <strain evidence="2">BIM B-1768</strain>
    </source>
</reference>
<dbReference type="NCBIfam" id="TIGR03352">
    <property type="entry name" value="VI_chp_3"/>
    <property type="match status" value="1"/>
</dbReference>
<dbReference type="InterPro" id="IPR038706">
    <property type="entry name" value="Type_VI_SciN-like_sf"/>
</dbReference>
<dbReference type="Gene3D" id="2.60.40.4150">
    <property type="entry name" value="Type VI secretion system, lipoprotein SciN"/>
    <property type="match status" value="1"/>
</dbReference>
<dbReference type="EMBL" id="CP104562">
    <property type="protein sequence ID" value="UXH80680.1"/>
    <property type="molecule type" value="Genomic_DNA"/>
</dbReference>
<dbReference type="PANTHER" id="PTHR37625:SF4">
    <property type="entry name" value="OUTER MEMBRANE LIPOPROTEIN"/>
    <property type="match status" value="1"/>
</dbReference>
<name>A0ABY6B679_9BURK</name>
<feature type="signal peptide" evidence="1">
    <location>
        <begin position="1"/>
        <end position="23"/>
    </location>
</feature>
<gene>
    <name evidence="2" type="primary">tssJ</name>
    <name evidence="2" type="ORF">N4261_12705</name>
</gene>
<dbReference type="InterPro" id="IPR017734">
    <property type="entry name" value="T6SS_SciN"/>
</dbReference>
<organism evidence="2 3">
    <name type="scientific">Roseateles amylovorans</name>
    <dbReference type="NCBI Taxonomy" id="2978473"/>
    <lineage>
        <taxon>Bacteria</taxon>
        <taxon>Pseudomonadati</taxon>
        <taxon>Pseudomonadota</taxon>
        <taxon>Betaproteobacteria</taxon>
        <taxon>Burkholderiales</taxon>
        <taxon>Sphaerotilaceae</taxon>
        <taxon>Roseateles</taxon>
    </lineage>
</organism>
<proteinExistence type="predicted"/>
<accession>A0ABY6B679</accession>
<evidence type="ECO:0000313" key="3">
    <source>
        <dbReference type="Proteomes" id="UP001064933"/>
    </source>
</evidence>
<evidence type="ECO:0000256" key="1">
    <source>
        <dbReference type="SAM" id="SignalP"/>
    </source>
</evidence>
<sequence>MAALAAAAIVALALTGCSMMGMGGPKPTQVSGAIVASAKINPSVNQRPSPLLVRVYELKTATAFNSADFVSLYQRDQAELGAEVVTREELTLAPGESRPYNKTLQPETRFIAVFAAYRDLERANWRAVTAVQVGQKQKITIKADELSVSATVEKP</sequence>
<dbReference type="RefSeq" id="WP_261760497.1">
    <property type="nucleotide sequence ID" value="NZ_CP104562.2"/>
</dbReference>
<dbReference type="Pfam" id="PF12790">
    <property type="entry name" value="T6SS-SciN"/>
    <property type="match status" value="1"/>
</dbReference>
<keyword evidence="3" id="KW-1185">Reference proteome</keyword>
<evidence type="ECO:0000313" key="2">
    <source>
        <dbReference type="EMBL" id="UXH80680.1"/>
    </source>
</evidence>
<protein>
    <submittedName>
        <fullName evidence="2">Type VI secretion system lipoprotein TssJ</fullName>
    </submittedName>
</protein>
<keyword evidence="1" id="KW-0732">Signal</keyword>
<feature type="chain" id="PRO_5045425842" evidence="1">
    <location>
        <begin position="24"/>
        <end position="155"/>
    </location>
</feature>
<keyword evidence="2" id="KW-0449">Lipoprotein</keyword>
<dbReference type="Proteomes" id="UP001064933">
    <property type="component" value="Chromosome"/>
</dbReference>
<dbReference type="PANTHER" id="PTHR37625">
    <property type="entry name" value="OUTER MEMBRANE LIPOPROTEIN-RELATED"/>
    <property type="match status" value="1"/>
</dbReference>